<feature type="domain" description="OmpR/PhoB-type" evidence="2">
    <location>
        <begin position="204"/>
        <end position="285"/>
    </location>
</feature>
<accession>A0A261SQP7</accession>
<evidence type="ECO:0000259" key="2">
    <source>
        <dbReference type="SMART" id="SM00862"/>
    </source>
</evidence>
<gene>
    <name evidence="3" type="ORF">CEG14_07735</name>
</gene>
<dbReference type="RefSeq" id="WP_094825770.1">
    <property type="nucleotide sequence ID" value="NZ_NEVL01000002.1"/>
</dbReference>
<dbReference type="GO" id="GO:0000160">
    <property type="term" value="P:phosphorelay signal transduction system"/>
    <property type="evidence" value="ECO:0007669"/>
    <property type="project" value="InterPro"/>
</dbReference>
<dbReference type="GO" id="GO:0003677">
    <property type="term" value="F:DNA binding"/>
    <property type="evidence" value="ECO:0007669"/>
    <property type="project" value="UniProtKB-KW"/>
</dbReference>
<dbReference type="GO" id="GO:0006355">
    <property type="term" value="P:regulation of DNA-templated transcription"/>
    <property type="evidence" value="ECO:0007669"/>
    <property type="project" value="InterPro"/>
</dbReference>
<dbReference type="Proteomes" id="UP000217005">
    <property type="component" value="Unassembled WGS sequence"/>
</dbReference>
<dbReference type="AlphaFoldDB" id="A0A261SQP7"/>
<evidence type="ECO:0000313" key="4">
    <source>
        <dbReference type="Proteomes" id="UP000217005"/>
    </source>
</evidence>
<dbReference type="SUPFAM" id="SSF46894">
    <property type="entry name" value="C-terminal effector domain of the bipartite response regulators"/>
    <property type="match status" value="1"/>
</dbReference>
<sequence length="414" mass="43838">MMRPHALTGGLSLTAVGFEVGGVVLTQCASGLGFPTRVSLKPLHECADPVHAAGQVQPDLILFNAECVASPALLRTLSRLRAGLPSVPLLVLGAHQTLRLAALACGADLCSPARLAPRELRAIVRLLLERDATAGHGGEADAEAGAAMPAESAATSAPALPVPAIGDLSCVPPGAPRSAPRGAPRGAPTWSLDPVCGALVTPVGEPIWLTANEVRLLQAMLQAEHGELTAQAWVRARGQAVPADAPDRLTVRDLPVAISRLKAKVARQSPFELPVRAVRGTGYQFMDALYLTSLLVPGETWQYDAQQRALRAPSGRSLRLSRRESALLLGFLASERRVITNTAWTTVQPARRRSRDVAEPVDARNLAVVVSRFKTKLLQTLGEPVPVCSIHGLGYQFVGRLEQASLLMQRPAVG</sequence>
<reference evidence="3 4" key="1">
    <citation type="submission" date="2017-05" db="EMBL/GenBank/DDBJ databases">
        <title>Complete and WGS of Bordetella genogroups.</title>
        <authorList>
            <person name="Spilker T."/>
            <person name="LiPuma J."/>
        </authorList>
    </citation>
    <scope>NUCLEOTIDE SEQUENCE [LARGE SCALE GENOMIC DNA]</scope>
    <source>
        <strain evidence="3 4">AU17610</strain>
    </source>
</reference>
<proteinExistence type="predicted"/>
<dbReference type="OrthoDB" id="8657631at2"/>
<evidence type="ECO:0000256" key="1">
    <source>
        <dbReference type="ARBA" id="ARBA00023125"/>
    </source>
</evidence>
<comment type="caution">
    <text evidence="3">The sequence shown here is derived from an EMBL/GenBank/DDBJ whole genome shotgun (WGS) entry which is preliminary data.</text>
</comment>
<feature type="domain" description="OmpR/PhoB-type" evidence="2">
    <location>
        <begin position="315"/>
        <end position="397"/>
    </location>
</feature>
<dbReference type="SMART" id="SM00862">
    <property type="entry name" value="Trans_reg_C"/>
    <property type="match status" value="2"/>
</dbReference>
<keyword evidence="1" id="KW-0238">DNA-binding</keyword>
<dbReference type="InterPro" id="IPR016032">
    <property type="entry name" value="Sig_transdc_resp-reg_C-effctor"/>
</dbReference>
<organism evidence="3 4">
    <name type="scientific">Bordetella genomosp. 1</name>
    <dbReference type="NCBI Taxonomy" id="1395607"/>
    <lineage>
        <taxon>Bacteria</taxon>
        <taxon>Pseudomonadati</taxon>
        <taxon>Pseudomonadota</taxon>
        <taxon>Betaproteobacteria</taxon>
        <taxon>Burkholderiales</taxon>
        <taxon>Alcaligenaceae</taxon>
        <taxon>Bordetella</taxon>
    </lineage>
</organism>
<evidence type="ECO:0000313" key="3">
    <source>
        <dbReference type="EMBL" id="OZI39401.1"/>
    </source>
</evidence>
<dbReference type="InterPro" id="IPR001867">
    <property type="entry name" value="OmpR/PhoB-type_DNA-bd"/>
</dbReference>
<dbReference type="Gene3D" id="1.10.10.10">
    <property type="entry name" value="Winged helix-like DNA-binding domain superfamily/Winged helix DNA-binding domain"/>
    <property type="match status" value="2"/>
</dbReference>
<name>A0A261SQP7_9BORD</name>
<dbReference type="EMBL" id="NEVL01000002">
    <property type="protein sequence ID" value="OZI39401.1"/>
    <property type="molecule type" value="Genomic_DNA"/>
</dbReference>
<dbReference type="InterPro" id="IPR036388">
    <property type="entry name" value="WH-like_DNA-bd_sf"/>
</dbReference>
<protein>
    <recommendedName>
        <fullName evidence="2">OmpR/PhoB-type domain-containing protein</fullName>
    </recommendedName>
</protein>